<dbReference type="EMBL" id="PZQS01000008">
    <property type="protein sequence ID" value="PVD25938.1"/>
    <property type="molecule type" value="Genomic_DNA"/>
</dbReference>
<protein>
    <submittedName>
        <fullName evidence="3">Uncharacterized protein</fullName>
    </submittedName>
</protein>
<sequence length="208" mass="23112">MTDYTTPPSAAATTGESNTVFGYMRKIRFRRQRCWRRRRRCQVWIPFSKTSGPASPVPPPWNTGLLLKVNWTSCVGQAVGQRLMMFMADRCNIHLDSTTFGPPGVGRDPTKGRDGLGEEATEGGVRKTCDTACHVLLVLLSVLVVVGVVAVTCFILAQPRVWQTSIDWPRNPTFSTESDHHSPTDATETKVIFCLSTKAKKTCPTRIR</sequence>
<evidence type="ECO:0000256" key="1">
    <source>
        <dbReference type="SAM" id="MobiDB-lite"/>
    </source>
</evidence>
<organism evidence="3 4">
    <name type="scientific">Pomacea canaliculata</name>
    <name type="common">Golden apple snail</name>
    <dbReference type="NCBI Taxonomy" id="400727"/>
    <lineage>
        <taxon>Eukaryota</taxon>
        <taxon>Metazoa</taxon>
        <taxon>Spiralia</taxon>
        <taxon>Lophotrochozoa</taxon>
        <taxon>Mollusca</taxon>
        <taxon>Gastropoda</taxon>
        <taxon>Caenogastropoda</taxon>
        <taxon>Architaenioglossa</taxon>
        <taxon>Ampullarioidea</taxon>
        <taxon>Ampullariidae</taxon>
        <taxon>Pomacea</taxon>
    </lineage>
</organism>
<keyword evidence="2" id="KW-0812">Transmembrane</keyword>
<dbReference type="AlphaFoldDB" id="A0A2T7NXN9"/>
<dbReference type="OrthoDB" id="6099142at2759"/>
<feature type="region of interest" description="Disordered" evidence="1">
    <location>
        <begin position="102"/>
        <end position="121"/>
    </location>
</feature>
<reference evidence="3 4" key="1">
    <citation type="submission" date="2018-04" db="EMBL/GenBank/DDBJ databases">
        <title>The genome of golden apple snail Pomacea canaliculata provides insight into stress tolerance and invasive adaptation.</title>
        <authorList>
            <person name="Liu C."/>
            <person name="Liu B."/>
            <person name="Ren Y."/>
            <person name="Zhang Y."/>
            <person name="Wang H."/>
            <person name="Li S."/>
            <person name="Jiang F."/>
            <person name="Yin L."/>
            <person name="Zhang G."/>
            <person name="Qian W."/>
            <person name="Fan W."/>
        </authorList>
    </citation>
    <scope>NUCLEOTIDE SEQUENCE [LARGE SCALE GENOMIC DNA]</scope>
    <source>
        <strain evidence="3">SZHN2017</strain>
        <tissue evidence="3">Muscle</tissue>
    </source>
</reference>
<evidence type="ECO:0000256" key="2">
    <source>
        <dbReference type="SAM" id="Phobius"/>
    </source>
</evidence>
<comment type="caution">
    <text evidence="3">The sequence shown here is derived from an EMBL/GenBank/DDBJ whole genome shotgun (WGS) entry which is preliminary data.</text>
</comment>
<proteinExistence type="predicted"/>
<keyword evidence="2" id="KW-0472">Membrane</keyword>
<gene>
    <name evidence="3" type="ORF">C0Q70_13603</name>
</gene>
<name>A0A2T7NXN9_POMCA</name>
<keyword evidence="2" id="KW-1133">Transmembrane helix</keyword>
<evidence type="ECO:0000313" key="4">
    <source>
        <dbReference type="Proteomes" id="UP000245119"/>
    </source>
</evidence>
<evidence type="ECO:0000313" key="3">
    <source>
        <dbReference type="EMBL" id="PVD25938.1"/>
    </source>
</evidence>
<accession>A0A2T7NXN9</accession>
<dbReference type="Proteomes" id="UP000245119">
    <property type="component" value="Linkage Group LG8"/>
</dbReference>
<feature type="transmembrane region" description="Helical" evidence="2">
    <location>
        <begin position="135"/>
        <end position="157"/>
    </location>
</feature>
<keyword evidence="4" id="KW-1185">Reference proteome</keyword>